<dbReference type="PANTHER" id="PTHR43318:SF2">
    <property type="entry name" value="UDP-N-ACETYLGLUCOSAMINE 4,6-DEHYDRATASE (INVERTING)"/>
    <property type="match status" value="1"/>
</dbReference>
<accession>A0A1V0SAI8</accession>
<dbReference type="EMBL" id="KY684083">
    <property type="protein sequence ID" value="ARF08716.1"/>
    <property type="molecule type" value="Genomic_DNA"/>
</dbReference>
<evidence type="ECO:0000313" key="3">
    <source>
        <dbReference type="EMBL" id="ARF08716.1"/>
    </source>
</evidence>
<evidence type="ECO:0000256" key="1">
    <source>
        <dbReference type="ARBA" id="ARBA00007430"/>
    </source>
</evidence>
<name>A0A1V0SAI8_9VIRU</name>
<evidence type="ECO:0000259" key="2">
    <source>
        <dbReference type="Pfam" id="PF02719"/>
    </source>
</evidence>
<comment type="similarity">
    <text evidence="1">Belongs to the polysaccharide synthase family.</text>
</comment>
<dbReference type="InterPro" id="IPR003869">
    <property type="entry name" value="Polysac_CapD-like"/>
</dbReference>
<organism evidence="3">
    <name type="scientific">Catovirus CTV1</name>
    <dbReference type="NCBI Taxonomy" id="1977631"/>
    <lineage>
        <taxon>Viruses</taxon>
        <taxon>Varidnaviria</taxon>
        <taxon>Bamfordvirae</taxon>
        <taxon>Nucleocytoviricota</taxon>
        <taxon>Megaviricetes</taxon>
        <taxon>Imitervirales</taxon>
        <taxon>Mimiviridae</taxon>
        <taxon>Klosneuvirinae</taxon>
        <taxon>Catovirus</taxon>
    </lineage>
</organism>
<proteinExistence type="inferred from homology"/>
<protein>
    <submittedName>
        <fullName evidence="3">UDP-N-acetylglucosamine 4,6-dehydratase</fullName>
    </submittedName>
</protein>
<dbReference type="InterPro" id="IPR051203">
    <property type="entry name" value="Polysaccharide_Synthase-Rel"/>
</dbReference>
<feature type="domain" description="Polysaccharide biosynthesis protein CapD-like" evidence="2">
    <location>
        <begin position="7"/>
        <end position="279"/>
    </location>
</feature>
<reference evidence="3" key="1">
    <citation type="journal article" date="2017" name="Science">
        <title>Giant viruses with an expanded complement of translation system components.</title>
        <authorList>
            <person name="Schulz F."/>
            <person name="Yutin N."/>
            <person name="Ivanova N.N."/>
            <person name="Ortega D.R."/>
            <person name="Lee T.K."/>
            <person name="Vierheilig J."/>
            <person name="Daims H."/>
            <person name="Horn M."/>
            <person name="Wagner M."/>
            <person name="Jensen G.J."/>
            <person name="Kyrpides N.C."/>
            <person name="Koonin E.V."/>
            <person name="Woyke T."/>
        </authorList>
    </citation>
    <scope>NUCLEOTIDE SEQUENCE</scope>
    <source>
        <strain evidence="3">CTV1</strain>
    </source>
</reference>
<dbReference type="PANTHER" id="PTHR43318">
    <property type="entry name" value="UDP-N-ACETYLGLUCOSAMINE 4,6-DEHYDRATASE"/>
    <property type="match status" value="1"/>
</dbReference>
<sequence>MISNKTILIFGGSGSLGNQIIKRYLSNNVLVNYSRDECKHWEMRLAYHNNPNLKFIIGDIRDKQRVKWAIRQEKPNIIIIASAMKHIDQCEFATHECIETNLNGIKNVLDSIDEETKEFSKFLETVCFISTDKACSPVNVYGMAKAISESLVVEKSFYNKNFKFVSVRYGNVLNSRGSIIPILHEMGSDPLIKEFKLTHIDMTRFVMTLDESVNLIEHAILNGDSGDIVIPKLISMKVKDLIEIFCEIYKKKYVITGLRPGEKMLESLINETQSMRITQDDLGYIFIKPTYLGKIFNNNPKDYNSTLNPLSKEELLRYLIKLELIKA</sequence>
<dbReference type="SUPFAM" id="SSF51735">
    <property type="entry name" value="NAD(P)-binding Rossmann-fold domains"/>
    <property type="match status" value="1"/>
</dbReference>
<dbReference type="Pfam" id="PF02719">
    <property type="entry name" value="Polysacc_synt_2"/>
    <property type="match status" value="1"/>
</dbReference>
<dbReference type="Gene3D" id="3.40.50.720">
    <property type="entry name" value="NAD(P)-binding Rossmann-like Domain"/>
    <property type="match status" value="1"/>
</dbReference>
<gene>
    <name evidence="3" type="ORF">Catovirus_1_766</name>
</gene>
<dbReference type="InterPro" id="IPR036291">
    <property type="entry name" value="NAD(P)-bd_dom_sf"/>
</dbReference>